<dbReference type="EMBL" id="JBGMEK010000038">
    <property type="protein sequence ID" value="MFA0812330.1"/>
    <property type="molecule type" value="Genomic_DNA"/>
</dbReference>
<proteinExistence type="predicted"/>
<dbReference type="PANTHER" id="PTHR38444">
    <property type="entry name" value="ENTEROBACTIN BIOSYNTHESIS PROTEIN YBDZ"/>
    <property type="match status" value="1"/>
</dbReference>
<accession>A0ABV4P1W1</accession>
<dbReference type="PANTHER" id="PTHR38444:SF1">
    <property type="entry name" value="ENTEROBACTIN BIOSYNTHESIS PROTEIN YBDZ"/>
    <property type="match status" value="1"/>
</dbReference>
<dbReference type="InterPro" id="IPR005153">
    <property type="entry name" value="MbtH-like_dom"/>
</dbReference>
<dbReference type="Gene3D" id="3.90.820.10">
    <property type="entry name" value="Structural Genomics, Unknown Function 30-nov-00 1gh9 Mol_id"/>
    <property type="match status" value="1"/>
</dbReference>
<feature type="domain" description="MbtH-like" evidence="1">
    <location>
        <begin position="7"/>
        <end position="57"/>
    </location>
</feature>
<evidence type="ECO:0000259" key="1">
    <source>
        <dbReference type="SMART" id="SM00923"/>
    </source>
</evidence>
<dbReference type="InterPro" id="IPR037407">
    <property type="entry name" value="MLP_fam"/>
</dbReference>
<comment type="caution">
    <text evidence="2">The sequence shown here is derived from an EMBL/GenBank/DDBJ whole genome shotgun (WGS) entry which is preliminary data.</text>
</comment>
<dbReference type="Proteomes" id="UP001569428">
    <property type="component" value="Unassembled WGS sequence"/>
</dbReference>
<evidence type="ECO:0000313" key="3">
    <source>
        <dbReference type="Proteomes" id="UP001569428"/>
    </source>
</evidence>
<sequence length="64" mass="7539">MQSEYQNPFDDESHQFFVLTNELNQHSLWPAFASIPEGWKSVYGPHARGLCVEYVEKNWKSLDH</sequence>
<dbReference type="SUPFAM" id="SSF160582">
    <property type="entry name" value="MbtH-like"/>
    <property type="match status" value="1"/>
</dbReference>
<keyword evidence="3" id="KW-1185">Reference proteome</keyword>
<evidence type="ECO:0000313" key="2">
    <source>
        <dbReference type="EMBL" id="MFA0812330.1"/>
    </source>
</evidence>
<name>A0ABV4P1W1_9GAMM</name>
<dbReference type="SMART" id="SM00923">
    <property type="entry name" value="MbtH"/>
    <property type="match status" value="1"/>
</dbReference>
<dbReference type="InterPro" id="IPR038020">
    <property type="entry name" value="MbtH-like_sf"/>
</dbReference>
<reference evidence="2 3" key="1">
    <citation type="submission" date="2024-08" db="EMBL/GenBank/DDBJ databases">
        <authorList>
            <person name="Ishaq N."/>
        </authorList>
    </citation>
    <scope>NUCLEOTIDE SEQUENCE [LARGE SCALE GENOMIC DNA]</scope>
    <source>
        <strain evidence="2 3">DSM 18651</strain>
    </source>
</reference>
<organism evidence="2 3">
    <name type="scientific">Microbulbifer epialgicus</name>
    <dbReference type="NCBI Taxonomy" id="393907"/>
    <lineage>
        <taxon>Bacteria</taxon>
        <taxon>Pseudomonadati</taxon>
        <taxon>Pseudomonadota</taxon>
        <taxon>Gammaproteobacteria</taxon>
        <taxon>Cellvibrionales</taxon>
        <taxon>Microbulbiferaceae</taxon>
        <taxon>Microbulbifer</taxon>
    </lineage>
</organism>
<protein>
    <submittedName>
        <fullName evidence="2">MbtH family protein</fullName>
    </submittedName>
</protein>
<dbReference type="RefSeq" id="WP_371839995.1">
    <property type="nucleotide sequence ID" value="NZ_JBGMEK010000038.1"/>
</dbReference>
<dbReference type="Pfam" id="PF03621">
    <property type="entry name" value="MbtH"/>
    <property type="match status" value="1"/>
</dbReference>
<gene>
    <name evidence="2" type="ORF">ACCI49_15560</name>
</gene>